<feature type="domain" description="DUF985" evidence="1">
    <location>
        <begin position="5"/>
        <end position="134"/>
    </location>
</feature>
<dbReference type="PANTHER" id="PTHR33387:SF3">
    <property type="entry name" value="DUF985 DOMAIN-CONTAINING PROTEIN"/>
    <property type="match status" value="1"/>
</dbReference>
<dbReference type="AlphaFoldDB" id="A0A9Q9F3L6"/>
<dbReference type="KEGG" id="mequ:KFV11_02485"/>
<dbReference type="InterPro" id="IPR009327">
    <property type="entry name" value="Cupin_DUF985"/>
</dbReference>
<dbReference type="SUPFAM" id="SSF51182">
    <property type="entry name" value="RmlC-like cupins"/>
    <property type="match status" value="1"/>
</dbReference>
<organism evidence="3 5">
    <name type="scientific">Macrococcus equipercicus</name>
    <dbReference type="NCBI Taxonomy" id="69967"/>
    <lineage>
        <taxon>Bacteria</taxon>
        <taxon>Bacillati</taxon>
        <taxon>Bacillota</taxon>
        <taxon>Bacilli</taxon>
        <taxon>Bacillales</taxon>
        <taxon>Staphylococcaceae</taxon>
        <taxon>Macrococcus</taxon>
    </lineage>
</organism>
<dbReference type="Pfam" id="PF06172">
    <property type="entry name" value="Cupin_5"/>
    <property type="match status" value="1"/>
</dbReference>
<evidence type="ECO:0000313" key="5">
    <source>
        <dbReference type="Proteomes" id="UP001057381"/>
    </source>
</evidence>
<sequence length="155" mass="17731">MTTKEEIINRLNLQPHPEGGYFHQSYASAETTGDKQLFTSIYFLIESGNISHFHRLTSDELWYYHGGDAITIHMIHPDGRYEVVKLGMNLEQGEVPQFLVPARTIFASTVEDAAWSFVGCMVAPGFTFDDFELFKAEELLPLYPKHEAVIRRYAL</sequence>
<evidence type="ECO:0000313" key="4">
    <source>
        <dbReference type="Proteomes" id="UP000295735"/>
    </source>
</evidence>
<evidence type="ECO:0000259" key="1">
    <source>
        <dbReference type="Pfam" id="PF06172"/>
    </source>
</evidence>
<reference evidence="3" key="2">
    <citation type="submission" date="2021-04" db="EMBL/GenBank/DDBJ databases">
        <title>Complete Genome Sequences of Macrococcus spp. from dog and cattle.</title>
        <authorList>
            <person name="Schwendener S."/>
            <person name="Perreten V."/>
        </authorList>
    </citation>
    <scope>NUCLEOTIDE SEQUENCE</scope>
    <source>
        <strain evidence="3">Epi0143-OL</strain>
    </source>
</reference>
<dbReference type="InterPro" id="IPR011051">
    <property type="entry name" value="RmlC_Cupin_sf"/>
</dbReference>
<proteinExistence type="predicted"/>
<dbReference type="OrthoDB" id="9798288at2"/>
<dbReference type="EMBL" id="SCWC02000001">
    <property type="protein sequence ID" value="KAA1042364.1"/>
    <property type="molecule type" value="Genomic_DNA"/>
</dbReference>
<dbReference type="Proteomes" id="UP000295735">
    <property type="component" value="Unassembled WGS sequence"/>
</dbReference>
<dbReference type="CDD" id="cd06121">
    <property type="entry name" value="cupin_YML079wp"/>
    <property type="match status" value="1"/>
</dbReference>
<dbReference type="InterPro" id="IPR014710">
    <property type="entry name" value="RmlC-like_jellyroll"/>
</dbReference>
<dbReference type="PANTHER" id="PTHR33387">
    <property type="entry name" value="RMLC-LIKE JELLY ROLL FOLD PROTEIN"/>
    <property type="match status" value="1"/>
</dbReference>
<dbReference type="Gene3D" id="2.60.120.10">
    <property type="entry name" value="Jelly Rolls"/>
    <property type="match status" value="1"/>
</dbReference>
<dbReference type="InterPro" id="IPR039935">
    <property type="entry name" value="YML079W-like"/>
</dbReference>
<dbReference type="EMBL" id="CP073809">
    <property type="protein sequence ID" value="UTH14249.1"/>
    <property type="molecule type" value="Genomic_DNA"/>
</dbReference>
<keyword evidence="4" id="KW-1185">Reference proteome</keyword>
<evidence type="ECO:0000313" key="3">
    <source>
        <dbReference type="EMBL" id="UTH14249.1"/>
    </source>
</evidence>
<name>A0A9Q9F3L6_9STAP</name>
<dbReference type="RefSeq" id="WP_149457916.1">
    <property type="nucleotide sequence ID" value="NZ_CP073809.1"/>
</dbReference>
<accession>A0A9Q9F3L6</accession>
<reference evidence="2 4" key="1">
    <citation type="submission" date="2019-09" db="EMBL/GenBank/DDBJ databases">
        <authorList>
            <person name="Mazhar S."/>
            <person name="Altermann E."/>
            <person name="Hill C."/>
            <person name="Mcauliffe O."/>
        </authorList>
    </citation>
    <scope>NUCLEOTIDE SEQUENCE [LARGE SCALE GENOMIC DNA]</scope>
    <source>
        <strain evidence="2 4">ATCC 51831</strain>
    </source>
</reference>
<protein>
    <submittedName>
        <fullName evidence="3">Cupin domain-containing protein</fullName>
    </submittedName>
</protein>
<gene>
    <name evidence="2" type="ORF">ERX35_000335</name>
    <name evidence="3" type="ORF">KFV11_02485</name>
</gene>
<evidence type="ECO:0000313" key="2">
    <source>
        <dbReference type="EMBL" id="KAA1042364.1"/>
    </source>
</evidence>
<dbReference type="Proteomes" id="UP001057381">
    <property type="component" value="Chromosome"/>
</dbReference>